<dbReference type="PROSITE" id="PS50297">
    <property type="entry name" value="ANK_REP_REGION"/>
    <property type="match status" value="5"/>
</dbReference>
<evidence type="ECO:0000256" key="3">
    <source>
        <dbReference type="PROSITE-ProRule" id="PRU00023"/>
    </source>
</evidence>
<evidence type="ECO:0000313" key="4">
    <source>
        <dbReference type="EMBL" id="CAE2215995.1"/>
    </source>
</evidence>
<dbReference type="InterPro" id="IPR051637">
    <property type="entry name" value="Ank_repeat_dom-contain_49"/>
</dbReference>
<dbReference type="Pfam" id="PF12796">
    <property type="entry name" value="Ank_2"/>
    <property type="match status" value="2"/>
</dbReference>
<keyword evidence="2 3" id="KW-0040">ANK repeat</keyword>
<dbReference type="PROSITE" id="PS50088">
    <property type="entry name" value="ANK_REPEAT"/>
    <property type="match status" value="6"/>
</dbReference>
<gene>
    <name evidence="4" type="ORF">VSP0166_LOCUS7198</name>
</gene>
<dbReference type="SMART" id="SM00248">
    <property type="entry name" value="ANK"/>
    <property type="match status" value="7"/>
</dbReference>
<proteinExistence type="predicted"/>
<protein>
    <submittedName>
        <fullName evidence="4">Uncharacterized protein</fullName>
    </submittedName>
</protein>
<feature type="repeat" description="ANK" evidence="3">
    <location>
        <begin position="132"/>
        <end position="164"/>
    </location>
</feature>
<organism evidence="4">
    <name type="scientific">Vannella robusta</name>
    <dbReference type="NCBI Taxonomy" id="1487602"/>
    <lineage>
        <taxon>Eukaryota</taxon>
        <taxon>Amoebozoa</taxon>
        <taxon>Discosea</taxon>
        <taxon>Flabellinia</taxon>
        <taxon>Vannellidae</taxon>
        <taxon>Vannella</taxon>
    </lineage>
</organism>
<dbReference type="InterPro" id="IPR036770">
    <property type="entry name" value="Ankyrin_rpt-contain_sf"/>
</dbReference>
<dbReference type="PANTHER" id="PTHR24180:SF45">
    <property type="entry name" value="POLY [ADP-RIBOSE] POLYMERASE TANKYRASE"/>
    <property type="match status" value="1"/>
</dbReference>
<dbReference type="SUPFAM" id="SSF48403">
    <property type="entry name" value="Ankyrin repeat"/>
    <property type="match status" value="1"/>
</dbReference>
<dbReference type="AlphaFoldDB" id="A0A7S4I253"/>
<accession>A0A7S4I253</accession>
<feature type="repeat" description="ANK" evidence="3">
    <location>
        <begin position="203"/>
        <end position="235"/>
    </location>
</feature>
<dbReference type="EMBL" id="HBKP01010218">
    <property type="protein sequence ID" value="CAE2215995.1"/>
    <property type="molecule type" value="Transcribed_RNA"/>
</dbReference>
<reference evidence="4" key="1">
    <citation type="submission" date="2021-01" db="EMBL/GenBank/DDBJ databases">
        <authorList>
            <person name="Corre E."/>
            <person name="Pelletier E."/>
            <person name="Niang G."/>
            <person name="Scheremetjew M."/>
            <person name="Finn R."/>
            <person name="Kale V."/>
            <person name="Holt S."/>
            <person name="Cochrane G."/>
            <person name="Meng A."/>
            <person name="Brown T."/>
            <person name="Cohen L."/>
        </authorList>
    </citation>
    <scope>NUCLEOTIDE SEQUENCE</scope>
    <source>
        <strain evidence="4">DIVA3 518/3/11/1/6</strain>
    </source>
</reference>
<evidence type="ECO:0000256" key="1">
    <source>
        <dbReference type="ARBA" id="ARBA00022737"/>
    </source>
</evidence>
<feature type="repeat" description="ANK" evidence="3">
    <location>
        <begin position="165"/>
        <end position="187"/>
    </location>
</feature>
<evidence type="ECO:0000256" key="2">
    <source>
        <dbReference type="ARBA" id="ARBA00023043"/>
    </source>
</evidence>
<sequence>MCHLTERLPKPPVLLDPNSIRKEEPISVAPATEALSFICALPQKRKFLSNASAPASKLHKPNNEERTILDAARSGNLTALQRIIASDDCDINKPEPVLGNTALHLAVSNNHLPFVQILLQSEAINVDPVNRNGATPLLSAIDHGHSALVRMLISAGANAKQADKQGFTALHKAVLTGNMEILRFLVKTLESDSSALNAASAEQRLTPLHQAAFHGKKNAMKVLLCAGAAVSPLSFNGTTPLHMASLKNHPKAMSLLLEHGASPDAQDNHKRTPLHYACLFGHLDAASVLCGAKCNVSVQDFKTKTPLALAACSGLEDLLQLLVSHVTKK</sequence>
<dbReference type="PRINTS" id="PR01415">
    <property type="entry name" value="ANKYRIN"/>
</dbReference>
<dbReference type="PANTHER" id="PTHR24180">
    <property type="entry name" value="CYCLIN-DEPENDENT KINASE INHIBITOR 2C-RELATED"/>
    <property type="match status" value="1"/>
</dbReference>
<dbReference type="Pfam" id="PF00023">
    <property type="entry name" value="Ank"/>
    <property type="match status" value="1"/>
</dbReference>
<dbReference type="Gene3D" id="1.25.40.20">
    <property type="entry name" value="Ankyrin repeat-containing domain"/>
    <property type="match status" value="3"/>
</dbReference>
<keyword evidence="1" id="KW-0677">Repeat</keyword>
<feature type="repeat" description="ANK" evidence="3">
    <location>
        <begin position="236"/>
        <end position="268"/>
    </location>
</feature>
<dbReference type="InterPro" id="IPR002110">
    <property type="entry name" value="Ankyrin_rpt"/>
</dbReference>
<feature type="repeat" description="ANK" evidence="3">
    <location>
        <begin position="98"/>
        <end position="123"/>
    </location>
</feature>
<feature type="repeat" description="ANK" evidence="3">
    <location>
        <begin position="269"/>
        <end position="301"/>
    </location>
</feature>
<name>A0A7S4I253_9EUKA</name>